<dbReference type="InterPro" id="IPR011004">
    <property type="entry name" value="Trimer_LpxA-like_sf"/>
</dbReference>
<evidence type="ECO:0000256" key="1">
    <source>
        <dbReference type="ARBA" id="ARBA00022679"/>
    </source>
</evidence>
<protein>
    <recommendedName>
        <fullName evidence="3">Serine O-acetyltransferase</fullName>
    </recommendedName>
</protein>
<dbReference type="SUPFAM" id="SSF51161">
    <property type="entry name" value="Trimeric LpxA-like enzymes"/>
    <property type="match status" value="1"/>
</dbReference>
<keyword evidence="1" id="KW-0808">Transferase</keyword>
<accession>X1RCY1</accession>
<comment type="caution">
    <text evidence="2">The sequence shown here is derived from an EMBL/GenBank/DDBJ whole genome shotgun (WGS) entry which is preliminary data.</text>
</comment>
<name>X1RCY1_9ZZZZ</name>
<gene>
    <name evidence="2" type="ORF">S12H4_10072</name>
</gene>
<dbReference type="EMBL" id="BARW01004228">
    <property type="protein sequence ID" value="GAI60990.1"/>
    <property type="molecule type" value="Genomic_DNA"/>
</dbReference>
<reference evidence="2" key="1">
    <citation type="journal article" date="2014" name="Front. Microbiol.">
        <title>High frequency of phylogenetically diverse reductive dehalogenase-homologous genes in deep subseafloor sedimentary metagenomes.</title>
        <authorList>
            <person name="Kawai M."/>
            <person name="Futagami T."/>
            <person name="Toyoda A."/>
            <person name="Takaki Y."/>
            <person name="Nishi S."/>
            <person name="Hori S."/>
            <person name="Arai W."/>
            <person name="Tsubouchi T."/>
            <person name="Morono Y."/>
            <person name="Uchiyama I."/>
            <person name="Ito T."/>
            <person name="Fujiyama A."/>
            <person name="Inagaki F."/>
            <person name="Takami H."/>
        </authorList>
    </citation>
    <scope>NUCLEOTIDE SEQUENCE</scope>
    <source>
        <strain evidence="2">Expedition CK06-06</strain>
    </source>
</reference>
<feature type="non-terminal residue" evidence="2">
    <location>
        <position position="1"/>
    </location>
</feature>
<organism evidence="2">
    <name type="scientific">marine sediment metagenome</name>
    <dbReference type="NCBI Taxonomy" id="412755"/>
    <lineage>
        <taxon>unclassified sequences</taxon>
        <taxon>metagenomes</taxon>
        <taxon>ecological metagenomes</taxon>
    </lineage>
</organism>
<sequence>QQCGIGVGAQLIGAITIGDNTKVGAGSVVVTSVPANATVVGVPGRVVAIRNPDTDTVERLPDPVGEKLESLERRVAELEQHLAIVEGSKDEGI</sequence>
<evidence type="ECO:0008006" key="3">
    <source>
        <dbReference type="Google" id="ProtNLM"/>
    </source>
</evidence>
<dbReference type="InterPro" id="IPR018357">
    <property type="entry name" value="Hexapep_transf_CS"/>
</dbReference>
<proteinExistence type="predicted"/>
<dbReference type="GO" id="GO:0016740">
    <property type="term" value="F:transferase activity"/>
    <property type="evidence" value="ECO:0007669"/>
    <property type="project" value="UniProtKB-KW"/>
</dbReference>
<dbReference type="PROSITE" id="PS00101">
    <property type="entry name" value="HEXAPEP_TRANSFERASES"/>
    <property type="match status" value="1"/>
</dbReference>
<evidence type="ECO:0000313" key="2">
    <source>
        <dbReference type="EMBL" id="GAI60990.1"/>
    </source>
</evidence>
<dbReference type="Gene3D" id="2.160.10.10">
    <property type="entry name" value="Hexapeptide repeat proteins"/>
    <property type="match status" value="1"/>
</dbReference>
<dbReference type="PANTHER" id="PTHR42811">
    <property type="entry name" value="SERINE ACETYLTRANSFERASE"/>
    <property type="match status" value="1"/>
</dbReference>
<dbReference type="AlphaFoldDB" id="X1RCY1"/>